<accession>A0A225E0T8</accession>
<comment type="caution">
    <text evidence="1">The sequence shown here is derived from an EMBL/GenBank/DDBJ whole genome shotgun (WGS) entry which is preliminary data.</text>
</comment>
<reference evidence="2" key="1">
    <citation type="submission" date="2017-06" db="EMBL/GenBank/DDBJ databases">
        <title>Genome analysis of Fimbriiglobus ruber SP5, the first member of the order Planctomycetales with confirmed chitinolytic capability.</title>
        <authorList>
            <person name="Ravin N.V."/>
            <person name="Rakitin A.L."/>
            <person name="Ivanova A.A."/>
            <person name="Beletsky A.V."/>
            <person name="Kulichevskaya I.S."/>
            <person name="Mardanov A.V."/>
            <person name="Dedysh S.N."/>
        </authorList>
    </citation>
    <scope>NUCLEOTIDE SEQUENCE [LARGE SCALE GENOMIC DNA]</scope>
    <source>
        <strain evidence="2">SP5</strain>
    </source>
</reference>
<dbReference type="EMBL" id="NIDE01000001">
    <property type="protein sequence ID" value="OWK47340.1"/>
    <property type="molecule type" value="Genomic_DNA"/>
</dbReference>
<name>A0A225E0T8_9BACT</name>
<evidence type="ECO:0000313" key="2">
    <source>
        <dbReference type="Proteomes" id="UP000214646"/>
    </source>
</evidence>
<gene>
    <name evidence="1" type="ORF">FRUB_01039</name>
</gene>
<keyword evidence="2" id="KW-1185">Reference proteome</keyword>
<sequence length="177" mass="20723">MTLSEWIYNAVTKHEVLTLHRNYFRLRKPLERRMYEVARKHCGQQDEWAVSLDLLRKKCGSASSDKEFRRLVSLICDEDAQHSHMPDYAVRLDDATVRFTNRNTMKAVTAIPDPILFPVLDSETYHEARIVAPGYDVYALEEQWREFWFASGKPDLKSPDAAFIGFCKYRHQKKPSP</sequence>
<protein>
    <submittedName>
        <fullName evidence="1">RepA</fullName>
    </submittedName>
</protein>
<dbReference type="Pfam" id="PF10134">
    <property type="entry name" value="RPA"/>
    <property type="match status" value="1"/>
</dbReference>
<dbReference type="Proteomes" id="UP000214646">
    <property type="component" value="Unassembled WGS sequence"/>
</dbReference>
<organism evidence="1 2">
    <name type="scientific">Fimbriiglobus ruber</name>
    <dbReference type="NCBI Taxonomy" id="1908690"/>
    <lineage>
        <taxon>Bacteria</taxon>
        <taxon>Pseudomonadati</taxon>
        <taxon>Planctomycetota</taxon>
        <taxon>Planctomycetia</taxon>
        <taxon>Gemmatales</taxon>
        <taxon>Gemmataceae</taxon>
        <taxon>Fimbriiglobus</taxon>
    </lineage>
</organism>
<dbReference type="AlphaFoldDB" id="A0A225E0T8"/>
<proteinExistence type="predicted"/>
<dbReference type="InterPro" id="IPR018777">
    <property type="entry name" value="Replication_initiator_prot_A"/>
</dbReference>
<evidence type="ECO:0000313" key="1">
    <source>
        <dbReference type="EMBL" id="OWK47340.1"/>
    </source>
</evidence>